<protein>
    <submittedName>
        <fullName evidence="3">Cystathionine beta-lyase Bsu PatB</fullName>
    </submittedName>
</protein>
<accession>A0A162F3W5</accession>
<dbReference type="PATRIC" id="fig|1590.201.peg.67"/>
<sequence length="83" mass="9573">MPFDFETVLNRRHTNAVKWDVADDELPMWVADMDFETAPVIKQALIKRAQFGVFGYEEVPMAYYEAWQTGGQRNTTSVRKLSG</sequence>
<comment type="cofactor">
    <cofactor evidence="1">
        <name>pyridoxal 5'-phosphate</name>
        <dbReference type="ChEBI" id="CHEBI:597326"/>
    </cofactor>
</comment>
<dbReference type="Proteomes" id="UP000076882">
    <property type="component" value="Unassembled WGS sequence"/>
</dbReference>
<dbReference type="InterPro" id="IPR015422">
    <property type="entry name" value="PyrdxlP-dep_Trfase_small"/>
</dbReference>
<dbReference type="AlphaFoldDB" id="A0A162F3W5"/>
<dbReference type="GO" id="GO:0016829">
    <property type="term" value="F:lyase activity"/>
    <property type="evidence" value="ECO:0007669"/>
    <property type="project" value="UniProtKB-KW"/>
</dbReference>
<reference evidence="3 4" key="1">
    <citation type="submission" date="2016-03" db="EMBL/GenBank/DDBJ databases">
        <title>Comparative genomics of 54 Lactobacillus plantarum strains reveals genomic uncoupling from niche constraints.</title>
        <authorList>
            <person name="Martino M.E."/>
        </authorList>
    </citation>
    <scope>NUCLEOTIDE SEQUENCE [LARGE SCALE GENOMIC DNA]</scope>
    <source>
        <strain evidence="3 4">19.1</strain>
    </source>
</reference>
<dbReference type="PANTHER" id="PTHR43525:SF1">
    <property type="entry name" value="PROTEIN MALY"/>
    <property type="match status" value="1"/>
</dbReference>
<evidence type="ECO:0000313" key="4">
    <source>
        <dbReference type="Proteomes" id="UP000076882"/>
    </source>
</evidence>
<keyword evidence="3" id="KW-0456">Lyase</keyword>
<evidence type="ECO:0000256" key="2">
    <source>
        <dbReference type="ARBA" id="ARBA00022898"/>
    </source>
</evidence>
<evidence type="ECO:0000256" key="1">
    <source>
        <dbReference type="ARBA" id="ARBA00001933"/>
    </source>
</evidence>
<organism evidence="3 4">
    <name type="scientific">Lactiplantibacillus plantarum</name>
    <name type="common">Lactobacillus plantarum</name>
    <dbReference type="NCBI Taxonomy" id="1590"/>
    <lineage>
        <taxon>Bacteria</taxon>
        <taxon>Bacillati</taxon>
        <taxon>Bacillota</taxon>
        <taxon>Bacilli</taxon>
        <taxon>Lactobacillales</taxon>
        <taxon>Lactobacillaceae</taxon>
        <taxon>Lactiplantibacillus</taxon>
    </lineage>
</organism>
<dbReference type="EMBL" id="LUXM01000001">
    <property type="protein sequence ID" value="KZU99004.1"/>
    <property type="molecule type" value="Genomic_DNA"/>
</dbReference>
<proteinExistence type="predicted"/>
<keyword evidence="2" id="KW-0663">Pyridoxal phosphate</keyword>
<dbReference type="Gene3D" id="3.90.1150.10">
    <property type="entry name" value="Aspartate Aminotransferase, domain 1"/>
    <property type="match status" value="1"/>
</dbReference>
<dbReference type="PANTHER" id="PTHR43525">
    <property type="entry name" value="PROTEIN MALY"/>
    <property type="match status" value="1"/>
</dbReference>
<dbReference type="InterPro" id="IPR015424">
    <property type="entry name" value="PyrdxlP-dep_Trfase"/>
</dbReference>
<name>A0A162F3W5_LACPN</name>
<evidence type="ECO:0000313" key="3">
    <source>
        <dbReference type="EMBL" id="KZU99004.1"/>
    </source>
</evidence>
<comment type="caution">
    <text evidence="3">The sequence shown here is derived from an EMBL/GenBank/DDBJ whole genome shotgun (WGS) entry which is preliminary data.</text>
</comment>
<gene>
    <name evidence="3" type="ORF">Lp19_0066</name>
</gene>
<dbReference type="InterPro" id="IPR051798">
    <property type="entry name" value="Class-II_PLP-Dep_Aminotrans"/>
</dbReference>
<dbReference type="SUPFAM" id="SSF53383">
    <property type="entry name" value="PLP-dependent transferases"/>
    <property type="match status" value="1"/>
</dbReference>